<evidence type="ECO:0000313" key="2">
    <source>
        <dbReference type="Proteomes" id="UP001204833"/>
    </source>
</evidence>
<dbReference type="Proteomes" id="UP001204833">
    <property type="component" value="Unassembled WGS sequence"/>
</dbReference>
<name>A0AAD5BDQ7_9ASCO</name>
<sequence length="331" mass="37738">MSGAWMNKLQAFIEQRVPVKKIHIPNELTTYAAQLEAVRFLKPQIDNNPFYFKGLLSQYIRCIEALDEETSDEIYELYVDPKILNAKELPPDVPDMIKYQVGGFNVDFSSSADDVLTMKEMPRLISGNNTTGLRTWEAALFLSNILNDKDACVKPVPIDLKGKTVVELGCGTGLLGLSLAKHHHRHSPLQKIFLTDGSSIVFENMNETLRENDLSDADELQFQQLIWGEPLTIQEDIDMVIAADVTYDSRILEPLCRTINDFFDLNKLQFAVIAATVRNLETIQSWEQELDQWFPNRWKIAIQEASPGTMSANCYFDVNTPEIRIYTIKRD</sequence>
<gene>
    <name evidence="1" type="ORF">KGF57_003202</name>
</gene>
<dbReference type="SUPFAM" id="SSF53335">
    <property type="entry name" value="S-adenosyl-L-methionine-dependent methyltransferases"/>
    <property type="match status" value="1"/>
</dbReference>
<dbReference type="RefSeq" id="XP_051608211.1">
    <property type="nucleotide sequence ID" value="XM_051752598.1"/>
</dbReference>
<dbReference type="Pfam" id="PF10294">
    <property type="entry name" value="Methyltransf_16"/>
    <property type="match status" value="1"/>
</dbReference>
<dbReference type="GeneID" id="76151261"/>
<keyword evidence="2" id="KW-1185">Reference proteome</keyword>
<organism evidence="1 2">
    <name type="scientific">Candida theae</name>
    <dbReference type="NCBI Taxonomy" id="1198502"/>
    <lineage>
        <taxon>Eukaryota</taxon>
        <taxon>Fungi</taxon>
        <taxon>Dikarya</taxon>
        <taxon>Ascomycota</taxon>
        <taxon>Saccharomycotina</taxon>
        <taxon>Pichiomycetes</taxon>
        <taxon>Debaryomycetaceae</taxon>
        <taxon>Candida/Lodderomyces clade</taxon>
        <taxon>Candida</taxon>
    </lineage>
</organism>
<evidence type="ECO:0008006" key="3">
    <source>
        <dbReference type="Google" id="ProtNLM"/>
    </source>
</evidence>
<reference evidence="1 2" key="1">
    <citation type="journal article" date="2022" name="DNA Res.">
        <title>Genome analysis of five recently described species of the CUG-Ser clade uncovers Candida theae as a new hybrid lineage with pathogenic potential in the Candida parapsilosis species complex.</title>
        <authorList>
            <person name="Mixao V."/>
            <person name="Del Olmo V."/>
            <person name="Hegedusova E."/>
            <person name="Saus E."/>
            <person name="Pryszcz L."/>
            <person name="Cillingova A."/>
            <person name="Nosek J."/>
            <person name="Gabaldon T."/>
        </authorList>
    </citation>
    <scope>NUCLEOTIDE SEQUENCE [LARGE SCALE GENOMIC DNA]</scope>
    <source>
        <strain evidence="1 2">CBS 12239</strain>
    </source>
</reference>
<accession>A0AAD5BDQ7</accession>
<dbReference type="AlphaFoldDB" id="A0AAD5BDQ7"/>
<dbReference type="EMBL" id="JAIHNG010000121">
    <property type="protein sequence ID" value="KAI5957508.1"/>
    <property type="molecule type" value="Genomic_DNA"/>
</dbReference>
<dbReference type="PANTHER" id="PTHR14614:SF130">
    <property type="entry name" value="PROTEIN-LYSINE N-METHYLTRANSFERASE EEF2KMT"/>
    <property type="match status" value="1"/>
</dbReference>
<dbReference type="InterPro" id="IPR029063">
    <property type="entry name" value="SAM-dependent_MTases_sf"/>
</dbReference>
<protein>
    <recommendedName>
        <fullName evidence="3">FAM86 N-terminal domain-containing protein</fullName>
    </recommendedName>
</protein>
<dbReference type="InterPro" id="IPR019410">
    <property type="entry name" value="Methyltransf_16"/>
</dbReference>
<proteinExistence type="predicted"/>
<dbReference type="GO" id="GO:0008757">
    <property type="term" value="F:S-adenosylmethionine-dependent methyltransferase activity"/>
    <property type="evidence" value="ECO:0007669"/>
    <property type="project" value="UniProtKB-ARBA"/>
</dbReference>
<dbReference type="PANTHER" id="PTHR14614">
    <property type="entry name" value="HEPATOCELLULAR CARCINOMA-ASSOCIATED ANTIGEN"/>
    <property type="match status" value="1"/>
</dbReference>
<dbReference type="Gene3D" id="3.40.50.150">
    <property type="entry name" value="Vaccinia Virus protein VP39"/>
    <property type="match status" value="1"/>
</dbReference>
<evidence type="ECO:0000313" key="1">
    <source>
        <dbReference type="EMBL" id="KAI5957508.1"/>
    </source>
</evidence>
<comment type="caution">
    <text evidence="1">The sequence shown here is derived from an EMBL/GenBank/DDBJ whole genome shotgun (WGS) entry which is preliminary data.</text>
</comment>
<dbReference type="GO" id="GO:0005737">
    <property type="term" value="C:cytoplasm"/>
    <property type="evidence" value="ECO:0007669"/>
    <property type="project" value="TreeGrafter"/>
</dbReference>